<sequence length="186" mass="19727">MEIALVRHGQTDFNRDGRLQGTSDIPLNETGIAQAHTAARLLAEHPPGGRPWDAVVSSPLQRAAVTADIIAAELGLDVAGRYASLIERAYGEAEGLTKAEAIARFGTDWPGEEAFEALQRRAVAAVDQVAAAHPVDALVIVAHGTFIRAFADHVTGLETRTPDNAHSVRCTGLPGAWRLVDGLVRA</sequence>
<dbReference type="GO" id="GO:0016791">
    <property type="term" value="F:phosphatase activity"/>
    <property type="evidence" value="ECO:0007669"/>
    <property type="project" value="TreeGrafter"/>
</dbReference>
<dbReference type="PANTHER" id="PTHR48100">
    <property type="entry name" value="BROAD-SPECIFICITY PHOSPHATASE YOR283W-RELATED"/>
    <property type="match status" value="1"/>
</dbReference>
<evidence type="ECO:0000256" key="2">
    <source>
        <dbReference type="PIRSR" id="PIRSR613078-2"/>
    </source>
</evidence>
<dbReference type="SMART" id="SM00855">
    <property type="entry name" value="PGAM"/>
    <property type="match status" value="1"/>
</dbReference>
<feature type="binding site" evidence="2">
    <location>
        <position position="62"/>
    </location>
    <ligand>
        <name>substrate</name>
    </ligand>
</feature>
<dbReference type="InterPro" id="IPR001345">
    <property type="entry name" value="PG/BPGM_mutase_AS"/>
</dbReference>
<dbReference type="GO" id="GO:0005737">
    <property type="term" value="C:cytoplasm"/>
    <property type="evidence" value="ECO:0007669"/>
    <property type="project" value="TreeGrafter"/>
</dbReference>
<protein>
    <submittedName>
        <fullName evidence="3">Probable phosphoglycerate mutase</fullName>
    </submittedName>
</protein>
<dbReference type="SUPFAM" id="SSF53254">
    <property type="entry name" value="Phosphoglycerate mutase-like"/>
    <property type="match status" value="1"/>
</dbReference>
<feature type="active site" description="Proton donor/acceptor" evidence="1">
    <location>
        <position position="87"/>
    </location>
</feature>
<gene>
    <name evidence="3" type="ORF">SAMN04489719_1104</name>
</gene>
<feature type="binding site" evidence="2">
    <location>
        <begin position="87"/>
        <end position="90"/>
    </location>
    <ligand>
        <name>substrate</name>
    </ligand>
</feature>
<accession>A0A1H1MWB5</accession>
<feature type="binding site" evidence="2">
    <location>
        <position position="98"/>
    </location>
    <ligand>
        <name>substrate</name>
    </ligand>
</feature>
<name>A0A1H1MWB5_9MICO</name>
<dbReference type="InterPro" id="IPR013078">
    <property type="entry name" value="His_Pase_superF_clade-1"/>
</dbReference>
<evidence type="ECO:0000256" key="1">
    <source>
        <dbReference type="PIRSR" id="PIRSR613078-1"/>
    </source>
</evidence>
<dbReference type="PANTHER" id="PTHR48100:SF59">
    <property type="entry name" value="ADENOSYLCOBALAMIN_ALPHA-RIBAZOLE PHOSPHATASE"/>
    <property type="match status" value="1"/>
</dbReference>
<dbReference type="InterPro" id="IPR029033">
    <property type="entry name" value="His_PPase_superfam"/>
</dbReference>
<feature type="binding site" evidence="2">
    <location>
        <begin position="7"/>
        <end position="14"/>
    </location>
    <ligand>
        <name>substrate</name>
    </ligand>
</feature>
<dbReference type="InterPro" id="IPR050275">
    <property type="entry name" value="PGM_Phosphatase"/>
</dbReference>
<evidence type="ECO:0000313" key="3">
    <source>
        <dbReference type="EMBL" id="SDR91173.1"/>
    </source>
</evidence>
<feature type="active site" description="Tele-phosphohistidine intermediate" evidence="1">
    <location>
        <position position="8"/>
    </location>
</feature>
<dbReference type="CDD" id="cd07067">
    <property type="entry name" value="HP_PGM_like"/>
    <property type="match status" value="1"/>
</dbReference>
<dbReference type="RefSeq" id="WP_092666081.1">
    <property type="nucleotide sequence ID" value="NZ_LT629734.1"/>
</dbReference>
<dbReference type="STRING" id="684552.SAMN04489719_1104"/>
<evidence type="ECO:0000313" key="4">
    <source>
        <dbReference type="Proteomes" id="UP000199649"/>
    </source>
</evidence>
<dbReference type="PROSITE" id="PS00175">
    <property type="entry name" value="PG_MUTASE"/>
    <property type="match status" value="1"/>
</dbReference>
<dbReference type="Gene3D" id="3.40.50.1240">
    <property type="entry name" value="Phosphoglycerate mutase-like"/>
    <property type="match status" value="1"/>
</dbReference>
<dbReference type="Pfam" id="PF00300">
    <property type="entry name" value="His_Phos_1"/>
    <property type="match status" value="1"/>
</dbReference>
<dbReference type="EMBL" id="LT629734">
    <property type="protein sequence ID" value="SDR91173.1"/>
    <property type="molecule type" value="Genomic_DNA"/>
</dbReference>
<dbReference type="Proteomes" id="UP000199649">
    <property type="component" value="Chromosome I"/>
</dbReference>
<keyword evidence="4" id="KW-1185">Reference proteome</keyword>
<dbReference type="AlphaFoldDB" id="A0A1H1MWB5"/>
<organism evidence="3 4">
    <name type="scientific">Agrococcus carbonis</name>
    <dbReference type="NCBI Taxonomy" id="684552"/>
    <lineage>
        <taxon>Bacteria</taxon>
        <taxon>Bacillati</taxon>
        <taxon>Actinomycetota</taxon>
        <taxon>Actinomycetes</taxon>
        <taxon>Micrococcales</taxon>
        <taxon>Microbacteriaceae</taxon>
        <taxon>Agrococcus</taxon>
    </lineage>
</organism>
<reference evidence="4" key="1">
    <citation type="submission" date="2016-10" db="EMBL/GenBank/DDBJ databases">
        <authorList>
            <person name="Varghese N."/>
            <person name="Submissions S."/>
        </authorList>
    </citation>
    <scope>NUCLEOTIDE SEQUENCE [LARGE SCALE GENOMIC DNA]</scope>
    <source>
        <strain evidence="4">DSM 22965</strain>
    </source>
</reference>
<dbReference type="OrthoDB" id="4697614at2"/>
<proteinExistence type="predicted"/>